<evidence type="ECO:0000256" key="11">
    <source>
        <dbReference type="ARBA" id="ARBA00023136"/>
    </source>
</evidence>
<reference evidence="16 17" key="1">
    <citation type="submission" date="2017-03" db="EMBL/GenBank/DDBJ databases">
        <title>Genomes of endolithic fungi from Antarctica.</title>
        <authorList>
            <person name="Coleine C."/>
            <person name="Masonjones S."/>
            <person name="Stajich J.E."/>
        </authorList>
    </citation>
    <scope>NUCLEOTIDE SEQUENCE [LARGE SCALE GENOMIC DNA]</scope>
    <source>
        <strain evidence="16 17">CCFEE 5184</strain>
    </source>
</reference>
<evidence type="ECO:0000256" key="4">
    <source>
        <dbReference type="ARBA" id="ARBA00015856"/>
    </source>
</evidence>
<name>A0A4U0XKQ4_9PEZI</name>
<evidence type="ECO:0000256" key="3">
    <source>
        <dbReference type="ARBA" id="ARBA00006931"/>
    </source>
</evidence>
<dbReference type="SUPFAM" id="SSF53474">
    <property type="entry name" value="alpha/beta-Hydrolases"/>
    <property type="match status" value="1"/>
</dbReference>
<comment type="function">
    <text evidence="1 12">Involved in inositol deacylation of GPI-anchored proteins which plays important roles in the quality control and ER-associated degradation of GPI-anchored proteins.</text>
</comment>
<feature type="compositionally biased region" description="Basic and acidic residues" evidence="13">
    <location>
        <begin position="23"/>
        <end position="33"/>
    </location>
</feature>
<evidence type="ECO:0000256" key="10">
    <source>
        <dbReference type="ARBA" id="ARBA00022989"/>
    </source>
</evidence>
<dbReference type="Pfam" id="PF25141">
    <property type="entry name" value="PGAP1_2nd"/>
    <property type="match status" value="1"/>
</dbReference>
<keyword evidence="17" id="KW-1185">Reference proteome</keyword>
<dbReference type="GO" id="GO:0006505">
    <property type="term" value="P:GPI anchor metabolic process"/>
    <property type="evidence" value="ECO:0007669"/>
    <property type="project" value="TreeGrafter"/>
</dbReference>
<organism evidence="16 17">
    <name type="scientific">Friedmanniomyces simplex</name>
    <dbReference type="NCBI Taxonomy" id="329884"/>
    <lineage>
        <taxon>Eukaryota</taxon>
        <taxon>Fungi</taxon>
        <taxon>Dikarya</taxon>
        <taxon>Ascomycota</taxon>
        <taxon>Pezizomycotina</taxon>
        <taxon>Dothideomycetes</taxon>
        <taxon>Dothideomycetidae</taxon>
        <taxon>Mycosphaerellales</taxon>
        <taxon>Teratosphaeriaceae</taxon>
        <taxon>Friedmanniomyces</taxon>
    </lineage>
</organism>
<sequence length="1172" mass="128321">MRRRPSADDDANGPRTTATAAAKADDAPEKAERSAGVVMVLKEGSARAAGRPPPLKAHGRKTSREVGREQHATGEKAAVWPQTLDPAVEQSALDGRANGKETAETMAERHNLQRGRLRGPWSCSLLTLATTACSIILLATIVRSYLTLQMDPKGCAMSRMRPAFAPFSDFDTEHTRFASKYSLYLYREGGVDEDTRVKGIPVLFIPGNAGSYKQVRPIAAEAANYFQYVLRQDTAAVGNGKRPLDFFTVDFNEELSAFHGQTLLDQAEYLNEAIAYILALYHNPHRSLREPGLPDPKSVIILGHSMGGVVARTMLRMPNYQEHTINTIITLSAPHARAPISFDAEMVATYNDINTFWRQSYSTVDPRTNPLADVTLVSVAGGGLDTMIPSEYSSLTSLVPDTHGFTVFTSAIPHVWTGLDHLAIMWCDQFRKALVRAIFDVADVRRPSQTLAQSERIEALRKRLLTGMESVVEKATLEHEPITFLTLEHSSTAIMSHGERLTLRSIGASGKTQAHLMPIPAQPFIGGSKFTLLTDQALDTGASNGTFTTLLCSMFPPSSGSSGMTFAIDMDIDSFNSAGSTRLACKNAAADVSFLPASTNESVNAFDDAPPFSYLQYDVEDLHEYQFVAIVEQASEPVQGWLLAEFSSGVDSAIKISKGHHQLLLNGLRRKLPANRPMMTELKIPEVHSTLFAYKLRVNRQVCGSEKDELFAPLLRQYIQEPYESKYFVNTKGGNINVHGISPYMPPPLSGKGASEGLSLQLWTDPTCNSTVKVRLSVDIVGSAGKLVMRYRTVFASFPLLVVAVVLRKQFKVYDATGVFISFSHSMDQCIRTSLPAIVTALTFLAVALSKATQGPWARKWLGRSTTEAIDFTVNDFMLGTSDPFFWFLVPLFGLISVGICIAANYLVLTLTHLFALAHGLLRSRTIGLSSEDTRKAAAATATTSFAPSTTYQRMITTGILLLMILTIVPYQFAYIVLCLVQLSTSTKALRAALDDRSDPSYNFYNYAHSLLVLLLWILPINMPVLVVWIHNLAVHWLTPFSTHHNLLSVLPYILLVEMLSTGAMVPRLTGRIRYTTNLALFTFALYAAVYGVTYAYRLHHMVNALCAWLFLVHLSASNGNGNGNGGGPVTLVANLVGQYLPSRSSRSSRSSSSSSVSAGSAMGGRNVKKRP</sequence>
<feature type="transmembrane region" description="Helical" evidence="12">
    <location>
        <begin position="1050"/>
        <end position="1067"/>
    </location>
</feature>
<dbReference type="InterPro" id="IPR039529">
    <property type="entry name" value="PGAP1/BST1"/>
</dbReference>
<evidence type="ECO:0000313" key="16">
    <source>
        <dbReference type="EMBL" id="TKA77812.1"/>
    </source>
</evidence>
<evidence type="ECO:0000256" key="13">
    <source>
        <dbReference type="SAM" id="MobiDB-lite"/>
    </source>
</evidence>
<dbReference type="OrthoDB" id="348976at2759"/>
<feature type="transmembrane region" description="Helical" evidence="12">
    <location>
        <begin position="123"/>
        <end position="146"/>
    </location>
</feature>
<feature type="transmembrane region" description="Helical" evidence="12">
    <location>
        <begin position="960"/>
        <end position="983"/>
    </location>
</feature>
<dbReference type="STRING" id="329884.A0A4U0XKQ4"/>
<dbReference type="Gene3D" id="3.40.50.1820">
    <property type="entry name" value="alpha/beta hydrolase"/>
    <property type="match status" value="1"/>
</dbReference>
<dbReference type="PANTHER" id="PTHR15495:SF7">
    <property type="entry name" value="GPI INOSITOL-DEACYLASE"/>
    <property type="match status" value="1"/>
</dbReference>
<dbReference type="EC" id="3.1.-.-" evidence="12"/>
<keyword evidence="6 12" id="KW-0812">Transmembrane</keyword>
<evidence type="ECO:0000259" key="14">
    <source>
        <dbReference type="Pfam" id="PF07819"/>
    </source>
</evidence>
<protein>
    <recommendedName>
        <fullName evidence="4 12">GPI inositol-deacylase</fullName>
        <ecNumber evidence="12">3.1.-.-</ecNumber>
    </recommendedName>
</protein>
<dbReference type="PANTHER" id="PTHR15495">
    <property type="entry name" value="NEGATIVE REGULATOR OF VESICLE FORMATION-RELATED"/>
    <property type="match status" value="1"/>
</dbReference>
<keyword evidence="11 12" id="KW-0472">Membrane</keyword>
<feature type="transmembrane region" description="Helical" evidence="12">
    <location>
        <begin position="1079"/>
        <end position="1097"/>
    </location>
</feature>
<evidence type="ECO:0000259" key="15">
    <source>
        <dbReference type="Pfam" id="PF25140"/>
    </source>
</evidence>
<dbReference type="InterPro" id="IPR012908">
    <property type="entry name" value="PGAP1-ab_dom-like"/>
</dbReference>
<keyword evidence="9 12" id="KW-0653">Protein transport</keyword>
<dbReference type="AlphaFoldDB" id="A0A4U0XKQ4"/>
<dbReference type="Proteomes" id="UP000309340">
    <property type="component" value="Unassembled WGS sequence"/>
</dbReference>
<evidence type="ECO:0000256" key="8">
    <source>
        <dbReference type="ARBA" id="ARBA00022824"/>
    </source>
</evidence>
<feature type="transmembrane region" description="Helical" evidence="12">
    <location>
        <begin position="1004"/>
        <end position="1030"/>
    </location>
</feature>
<dbReference type="GO" id="GO:0005789">
    <property type="term" value="C:endoplasmic reticulum membrane"/>
    <property type="evidence" value="ECO:0007669"/>
    <property type="project" value="UniProtKB-SubCell"/>
</dbReference>
<dbReference type="GO" id="GO:0050185">
    <property type="term" value="F:phosphatidylinositol deacylase activity"/>
    <property type="evidence" value="ECO:0007669"/>
    <property type="project" value="TreeGrafter"/>
</dbReference>
<dbReference type="FunFam" id="3.40.50.1820:FF:000056">
    <property type="entry name" value="GPI inositol-deacylase"/>
    <property type="match status" value="1"/>
</dbReference>
<keyword evidence="5 12" id="KW-0813">Transport</keyword>
<comment type="caution">
    <text evidence="16">The sequence shown here is derived from an EMBL/GenBank/DDBJ whole genome shotgun (WGS) entry which is preliminary data.</text>
</comment>
<feature type="compositionally biased region" description="Low complexity" evidence="13">
    <location>
        <begin position="1143"/>
        <end position="1158"/>
    </location>
</feature>
<feature type="domain" description="GPI inositol-deacylase PGAP1-like alpha/beta" evidence="14">
    <location>
        <begin position="197"/>
        <end position="440"/>
    </location>
</feature>
<evidence type="ECO:0000313" key="17">
    <source>
        <dbReference type="Proteomes" id="UP000309340"/>
    </source>
</evidence>
<keyword evidence="8 12" id="KW-0256">Endoplasmic reticulum</keyword>
<feature type="transmembrane region" description="Helical" evidence="12">
    <location>
        <begin position="885"/>
        <end position="908"/>
    </location>
</feature>
<dbReference type="GO" id="GO:0006888">
    <property type="term" value="P:endoplasmic reticulum to Golgi vesicle-mediated transport"/>
    <property type="evidence" value="ECO:0007669"/>
    <property type="project" value="TreeGrafter"/>
</dbReference>
<dbReference type="InterPro" id="IPR056824">
    <property type="entry name" value="PGAP1_TMD"/>
</dbReference>
<proteinExistence type="inferred from homology"/>
<keyword evidence="7 12" id="KW-0378">Hydrolase</keyword>
<evidence type="ECO:0000256" key="7">
    <source>
        <dbReference type="ARBA" id="ARBA00022801"/>
    </source>
</evidence>
<evidence type="ECO:0000256" key="1">
    <source>
        <dbReference type="ARBA" id="ARBA00003496"/>
    </source>
</evidence>
<evidence type="ECO:0000256" key="12">
    <source>
        <dbReference type="RuleBase" id="RU365011"/>
    </source>
</evidence>
<keyword evidence="10 12" id="KW-1133">Transmembrane helix</keyword>
<dbReference type="Pfam" id="PF25140">
    <property type="entry name" value="PGAP1_TMD"/>
    <property type="match status" value="1"/>
</dbReference>
<evidence type="ECO:0000256" key="5">
    <source>
        <dbReference type="ARBA" id="ARBA00022448"/>
    </source>
</evidence>
<evidence type="ECO:0000256" key="6">
    <source>
        <dbReference type="ARBA" id="ARBA00022692"/>
    </source>
</evidence>
<evidence type="ECO:0000256" key="2">
    <source>
        <dbReference type="ARBA" id="ARBA00004477"/>
    </source>
</evidence>
<comment type="subcellular location">
    <subcellularLocation>
        <location evidence="2">Endoplasmic reticulum membrane</location>
        <topology evidence="2">Multi-pass membrane protein</topology>
    </subcellularLocation>
</comment>
<accession>A0A4U0XKQ4</accession>
<feature type="region of interest" description="Disordered" evidence="13">
    <location>
        <begin position="1143"/>
        <end position="1172"/>
    </location>
</feature>
<dbReference type="InterPro" id="IPR029058">
    <property type="entry name" value="AB_hydrolase_fold"/>
</dbReference>
<dbReference type="GO" id="GO:0015031">
    <property type="term" value="P:protein transport"/>
    <property type="evidence" value="ECO:0007669"/>
    <property type="project" value="UniProtKB-KW"/>
</dbReference>
<gene>
    <name evidence="16" type="ORF">B0A55_04600</name>
</gene>
<evidence type="ECO:0000256" key="9">
    <source>
        <dbReference type="ARBA" id="ARBA00022927"/>
    </source>
</evidence>
<comment type="similarity">
    <text evidence="3 12">Belongs to the GPI inositol-deacylase family.</text>
</comment>
<feature type="compositionally biased region" description="Basic and acidic residues" evidence="13">
    <location>
        <begin position="62"/>
        <end position="74"/>
    </location>
</feature>
<feature type="region of interest" description="Disordered" evidence="13">
    <location>
        <begin position="1"/>
        <end position="76"/>
    </location>
</feature>
<feature type="domain" description="GPI inositol-deacylase transmembrane" evidence="15">
    <location>
        <begin position="794"/>
        <end position="1114"/>
    </location>
</feature>
<dbReference type="Pfam" id="PF07819">
    <property type="entry name" value="PGAP1"/>
    <property type="match status" value="1"/>
</dbReference>
<dbReference type="EMBL" id="NAJQ01000128">
    <property type="protein sequence ID" value="TKA77812.1"/>
    <property type="molecule type" value="Genomic_DNA"/>
</dbReference>